<protein>
    <submittedName>
        <fullName evidence="2">Uncharacterized protein</fullName>
    </submittedName>
</protein>
<keyword evidence="1" id="KW-0472">Membrane</keyword>
<accession>A0A841EDI4</accession>
<evidence type="ECO:0000313" key="3">
    <source>
        <dbReference type="Proteomes" id="UP000524404"/>
    </source>
</evidence>
<proteinExistence type="predicted"/>
<feature type="transmembrane region" description="Helical" evidence="1">
    <location>
        <begin position="243"/>
        <end position="264"/>
    </location>
</feature>
<keyword evidence="1" id="KW-1133">Transmembrane helix</keyword>
<dbReference type="RefSeq" id="WP_184130753.1">
    <property type="nucleotide sequence ID" value="NZ_JACHKT010000004.1"/>
</dbReference>
<evidence type="ECO:0000313" key="2">
    <source>
        <dbReference type="EMBL" id="MBB6002197.1"/>
    </source>
</evidence>
<dbReference type="Proteomes" id="UP000524404">
    <property type="component" value="Unassembled WGS sequence"/>
</dbReference>
<keyword evidence="3" id="KW-1185">Reference proteome</keyword>
<dbReference type="EMBL" id="JACHKT010000004">
    <property type="protein sequence ID" value="MBB6002197.1"/>
    <property type="molecule type" value="Genomic_DNA"/>
</dbReference>
<gene>
    <name evidence="2" type="ORF">HNP25_000847</name>
</gene>
<keyword evidence="1" id="KW-0812">Transmembrane</keyword>
<organism evidence="2 3">
    <name type="scientific">Arcicella rosea</name>
    <dbReference type="NCBI Taxonomy" id="502909"/>
    <lineage>
        <taxon>Bacteria</taxon>
        <taxon>Pseudomonadati</taxon>
        <taxon>Bacteroidota</taxon>
        <taxon>Cytophagia</taxon>
        <taxon>Cytophagales</taxon>
        <taxon>Flectobacillaceae</taxon>
        <taxon>Arcicella</taxon>
    </lineage>
</organism>
<sequence>MNPFLMKSTIIKFSDSLKEISVQFHSCKVSTTLQAKIYSLKTRIGLHSNVYNSNLFSVSPLSFSRESSRPVSSSLVSSSLVSSSLVSFVLLFASLLFFPSNTNAQNQNWRPPKGQFLSDSLKVGLPIKYALSYRHKPTADIFFPDSTYNFAPFELVSREYFPTITNPKGSLDSAIYTLISFEVLPVQELSLPVFVRDNLDCTRVFAPIDYVRLQGTISANGNIDTMSLKKDTQVIPLSQQPNYPLIFLFLVGFSFLGVLTFWFFGTPIKRQIKLFRFKRRYDEYLRLFQRLSRATDDKKRGLENVEKAVILWKKYVERLENKPFTTFTTKEILDNLQDNRLSEALREIDATVYGGIYSKTTASSLNILQELAESLYKKHRQILVQST</sequence>
<evidence type="ECO:0000256" key="1">
    <source>
        <dbReference type="SAM" id="Phobius"/>
    </source>
</evidence>
<name>A0A841EDI4_9BACT</name>
<reference evidence="2 3" key="1">
    <citation type="submission" date="2020-08" db="EMBL/GenBank/DDBJ databases">
        <title>Functional genomics of gut bacteria from endangered species of beetles.</title>
        <authorList>
            <person name="Carlos-Shanley C."/>
        </authorList>
    </citation>
    <scope>NUCLEOTIDE SEQUENCE [LARGE SCALE GENOMIC DNA]</scope>
    <source>
        <strain evidence="2 3">S00070</strain>
    </source>
</reference>
<dbReference type="AlphaFoldDB" id="A0A841EDI4"/>
<comment type="caution">
    <text evidence="2">The sequence shown here is derived from an EMBL/GenBank/DDBJ whole genome shotgun (WGS) entry which is preliminary data.</text>
</comment>